<protein>
    <recommendedName>
        <fullName evidence="2">RdRp</fullName>
    </recommendedName>
</protein>
<organism evidence="1">
    <name type="scientific">viral metagenome</name>
    <dbReference type="NCBI Taxonomy" id="1070528"/>
    <lineage>
        <taxon>unclassified sequences</taxon>
        <taxon>metagenomes</taxon>
        <taxon>organismal metagenomes</taxon>
    </lineage>
</organism>
<evidence type="ECO:0000313" key="1">
    <source>
        <dbReference type="EMBL" id="GBH21808.1"/>
    </source>
</evidence>
<accession>A0A2V0RH05</accession>
<reference evidence="1" key="1">
    <citation type="submission" date="2017-04" db="EMBL/GenBank/DDBJ databases">
        <title>Unveiling RNA virosphere associated with marine microorganisms.</title>
        <authorList>
            <person name="Urayama S."/>
            <person name="Takaki Y."/>
            <person name="Nishi S."/>
            <person name="Yoshida Y."/>
            <person name="Deguchi S."/>
            <person name="Takai K."/>
            <person name="Nunoura T."/>
        </authorList>
    </citation>
    <scope>NUCLEOTIDE SEQUENCE</scope>
</reference>
<dbReference type="AlphaFoldDB" id="A0A2V0RH05"/>
<evidence type="ECO:0008006" key="2">
    <source>
        <dbReference type="Google" id="ProtNLM"/>
    </source>
</evidence>
<dbReference type="EMBL" id="BDQA01000352">
    <property type="protein sequence ID" value="GBH21808.1"/>
    <property type="molecule type" value="Genomic_RNA"/>
</dbReference>
<dbReference type="InterPro" id="IPR043502">
    <property type="entry name" value="DNA/RNA_pol_sf"/>
</dbReference>
<sequence>MWRDKIDHSERPSLTLPTQTNLGWPFAFSASGKLRPFVLGALALMVQTDKDAGRRLRNVYQDLSSYFGRPLLLQGSRLQHTGKDVPMYTSNGFSWTHNFEPRYRAIFMGSKIGILWNRLATKKLLKGAMRLSQHNQNRPYLSETLARWQKEPGVQLIAMDVSKFDKGHGGKYLAAFAKAAAQILGDPTIEDDFLAEVSLPLLIFQGREIALTNDTISPQLPSGVSFTTVAGLFFGDYLVNFVAKQAGFTLADKGKAYDYLNWGDDIVLKLPKGIDLTTLLSHSTKLLGLELTTESAIRYLGFNYGNGLYTTNGGYSIARMVQKHFFPEREKFYPYSVIGYVARLQFVPDAEKFHKQMLLDGWSPSLREPFAYKDRSSALRKALEASLLDEESYDQDALNFLLHGLAPEDDSKLFDSLGLGDFDFSEWIGRHSTDFSDPMKTMQELDGQLYTESLSMLDQIARHGSAALPPFSSWLVGKYKLRHANLVF</sequence>
<proteinExistence type="predicted"/>
<dbReference type="SUPFAM" id="SSF56672">
    <property type="entry name" value="DNA/RNA polymerases"/>
    <property type="match status" value="1"/>
</dbReference>
<comment type="caution">
    <text evidence="1">The sequence shown here is derived from an EMBL/GenBank/DDBJ whole genome shotgun (WGS) entry which is preliminary data.</text>
</comment>
<name>A0A2V0RH05_9ZZZZ</name>